<keyword evidence="2" id="KW-1003">Cell membrane</keyword>
<evidence type="ECO:0000256" key="4">
    <source>
        <dbReference type="ARBA" id="ARBA00022989"/>
    </source>
</evidence>
<keyword evidence="12" id="KW-1185">Reference proteome</keyword>
<evidence type="ECO:0000256" key="7">
    <source>
        <dbReference type="ARBA" id="ARBA00023170"/>
    </source>
</evidence>
<dbReference type="Gene3D" id="1.20.1070.10">
    <property type="entry name" value="Rhodopsin 7-helix transmembrane proteins"/>
    <property type="match status" value="4"/>
</dbReference>
<feature type="domain" description="G-protein coupled receptors family 1 profile" evidence="10">
    <location>
        <begin position="19"/>
        <end position="133"/>
    </location>
</feature>
<name>A0AAU9XJU6_9CNID</name>
<keyword evidence="8" id="KW-0807">Transducer</keyword>
<feature type="transmembrane region" description="Helical" evidence="9">
    <location>
        <begin position="286"/>
        <end position="308"/>
    </location>
</feature>
<feature type="transmembrane region" description="Helical" evidence="9">
    <location>
        <begin position="535"/>
        <end position="554"/>
    </location>
</feature>
<feature type="transmembrane region" description="Helical" evidence="9">
    <location>
        <begin position="251"/>
        <end position="274"/>
    </location>
</feature>
<feature type="transmembrane region" description="Helical" evidence="9">
    <location>
        <begin position="6"/>
        <end position="27"/>
    </location>
</feature>
<accession>A0AAU9XJU6</accession>
<dbReference type="InterPro" id="IPR050569">
    <property type="entry name" value="TAAR"/>
</dbReference>
<dbReference type="SUPFAM" id="SSF81321">
    <property type="entry name" value="Family A G protein-coupled receptor-like"/>
    <property type="match status" value="3"/>
</dbReference>
<evidence type="ECO:0000256" key="1">
    <source>
        <dbReference type="ARBA" id="ARBA00004651"/>
    </source>
</evidence>
<dbReference type="Proteomes" id="UP001159428">
    <property type="component" value="Unassembled WGS sequence"/>
</dbReference>
<dbReference type="PANTHER" id="PTHR24249">
    <property type="entry name" value="HISTAMINE RECEPTOR-RELATED G-PROTEIN COUPLED RECEPTOR"/>
    <property type="match status" value="1"/>
</dbReference>
<protein>
    <recommendedName>
        <fullName evidence="10">G-protein coupled receptors family 1 profile domain-containing protein</fullName>
    </recommendedName>
</protein>
<feature type="transmembrane region" description="Helical" evidence="9">
    <location>
        <begin position="496"/>
        <end position="515"/>
    </location>
</feature>
<evidence type="ECO:0000313" key="12">
    <source>
        <dbReference type="Proteomes" id="UP001159428"/>
    </source>
</evidence>
<feature type="domain" description="G-protein coupled receptors family 1 profile" evidence="10">
    <location>
        <begin position="266"/>
        <end position="512"/>
    </location>
</feature>
<feature type="transmembrane region" description="Helical" evidence="9">
    <location>
        <begin position="371"/>
        <end position="392"/>
    </location>
</feature>
<feature type="transmembrane region" description="Helical" evidence="9">
    <location>
        <begin position="159"/>
        <end position="179"/>
    </location>
</feature>
<feature type="transmembrane region" description="Helical" evidence="9">
    <location>
        <begin position="328"/>
        <end position="350"/>
    </location>
</feature>
<comment type="subcellular location">
    <subcellularLocation>
        <location evidence="1">Cell membrane</location>
        <topology evidence="1">Multi-pass membrane protein</topology>
    </subcellularLocation>
</comment>
<keyword evidence="4 9" id="KW-1133">Transmembrane helix</keyword>
<keyword evidence="5" id="KW-0297">G-protein coupled receptor</keyword>
<dbReference type="PRINTS" id="PR00237">
    <property type="entry name" value="GPCRRHODOPSN"/>
</dbReference>
<evidence type="ECO:0000256" key="6">
    <source>
        <dbReference type="ARBA" id="ARBA00023136"/>
    </source>
</evidence>
<keyword evidence="7" id="KW-0675">Receptor</keyword>
<organism evidence="11 12">
    <name type="scientific">Pocillopora meandrina</name>
    <dbReference type="NCBI Taxonomy" id="46732"/>
    <lineage>
        <taxon>Eukaryota</taxon>
        <taxon>Metazoa</taxon>
        <taxon>Cnidaria</taxon>
        <taxon>Anthozoa</taxon>
        <taxon>Hexacorallia</taxon>
        <taxon>Scleractinia</taxon>
        <taxon>Astrocoeniina</taxon>
        <taxon>Pocilloporidae</taxon>
        <taxon>Pocillopora</taxon>
    </lineage>
</organism>
<feature type="transmembrane region" description="Helical" evidence="9">
    <location>
        <begin position="741"/>
        <end position="760"/>
    </location>
</feature>
<evidence type="ECO:0000256" key="3">
    <source>
        <dbReference type="ARBA" id="ARBA00022692"/>
    </source>
</evidence>
<dbReference type="GO" id="GO:0005886">
    <property type="term" value="C:plasma membrane"/>
    <property type="evidence" value="ECO:0007669"/>
    <property type="project" value="UniProtKB-SubCell"/>
</dbReference>
<evidence type="ECO:0000256" key="9">
    <source>
        <dbReference type="SAM" id="Phobius"/>
    </source>
</evidence>
<evidence type="ECO:0000256" key="5">
    <source>
        <dbReference type="ARBA" id="ARBA00023040"/>
    </source>
</evidence>
<evidence type="ECO:0000256" key="8">
    <source>
        <dbReference type="ARBA" id="ARBA00023224"/>
    </source>
</evidence>
<dbReference type="PROSITE" id="PS50262">
    <property type="entry name" value="G_PROTEIN_RECEP_F1_2"/>
    <property type="match status" value="3"/>
</dbReference>
<proteinExistence type="predicted"/>
<dbReference type="AlphaFoldDB" id="A0AAU9XJU6"/>
<keyword evidence="6 9" id="KW-0472">Membrane</keyword>
<feature type="transmembrane region" description="Helical" evidence="9">
    <location>
        <begin position="574"/>
        <end position="592"/>
    </location>
</feature>
<dbReference type="GO" id="GO:0004930">
    <property type="term" value="F:G protein-coupled receptor activity"/>
    <property type="evidence" value="ECO:0007669"/>
    <property type="project" value="UniProtKB-KW"/>
</dbReference>
<feature type="transmembrane region" description="Helical" evidence="9">
    <location>
        <begin position="643"/>
        <end position="674"/>
    </location>
</feature>
<keyword evidence="3 9" id="KW-0812">Transmembrane</keyword>
<dbReference type="InterPro" id="IPR000276">
    <property type="entry name" value="GPCR_Rhodpsn"/>
</dbReference>
<dbReference type="Pfam" id="PF00001">
    <property type="entry name" value="7tm_1"/>
    <property type="match status" value="3"/>
</dbReference>
<dbReference type="EMBL" id="CALNXJ010000044">
    <property type="protein sequence ID" value="CAH3148103.1"/>
    <property type="molecule type" value="Genomic_DNA"/>
</dbReference>
<sequence>METWLWILGWSLSILSMTGNGFIIFLVCRRWRLRNKTNAFVVSLAVADFCAGWSAFPPLFVCEEMTRCDPTAFIASGVDYFRWLFIYASVTNLCSLVLDRYIAIVRPLSYLTFMTRRSVFQMIFMSWTIPVVVHERAARILANQLRFNQRSLFRIKEKAAVKIMAIVIGIFLLAFTFAIRCSFIHILKDGKPCDDKEYKIPLLVLNSVVNPFAYAVFKRDINMEIKRYICCVIYGYHWYKTTFFDNKMETWFWILGWSLSILTMAGNGFIVYLVCRRRRLRTKTNVFVVSLAVADFCVGLVAFLPLFVCEKTTGCSPDAFKENRAVELIRWLFAYASVTNLCSLVLDRYIAVVKPLKYLTFMTRKRVSQMIFLSWALSIFVIFPFVLTWLAFNDNSSLFLINYWIMMIFFEFLPCCGLIFWFGSMLPVVYKHERAARILAKQLRFNGRFLFKSGEKSAVKLMAIVIGLFIIVVIIALQCFLVSILKGKKSCNDEEFKTPLLVLNSAINPVAYALFKRDIKEERLWRLRNKTNAFVVSLAVADFCAGWSAFPPLFVCEEMTRCDPTAFIASGVDYFRWLFIYASVTNLCSLVLDRYIAIVRPLSYLTFMTRRSVFQMIFMSWTIPVVVVFAFLLNWLIFEEIVLFKVLISISMVFLEILPSCVLIFCFGSMYYVVYKHERAARILANQLRFNQRSLFRIKEKAAVKIMAIVIGIFLLAFSFAIRCSFIYILKDGKPCDDKEYKIPLLVLNSVVNPFAYAVFKRDINMEIKRYICCVICKKKHH</sequence>
<feature type="transmembrane region" description="Helical" evidence="9">
    <location>
        <begin position="80"/>
        <end position="98"/>
    </location>
</feature>
<feature type="transmembrane region" description="Helical" evidence="9">
    <location>
        <begin position="404"/>
        <end position="430"/>
    </location>
</feature>
<gene>
    <name evidence="11" type="ORF">PMEA_00023697</name>
</gene>
<evidence type="ECO:0000259" key="10">
    <source>
        <dbReference type="PROSITE" id="PS50262"/>
    </source>
</evidence>
<feature type="non-terminal residue" evidence="11">
    <location>
        <position position="782"/>
    </location>
</feature>
<evidence type="ECO:0000313" key="11">
    <source>
        <dbReference type="EMBL" id="CAH3148103.1"/>
    </source>
</evidence>
<dbReference type="InterPro" id="IPR017452">
    <property type="entry name" value="GPCR_Rhodpsn_7TM"/>
</dbReference>
<comment type="caution">
    <text evidence="11">The sequence shown here is derived from an EMBL/GenBank/DDBJ whole genome shotgun (WGS) entry which is preliminary data.</text>
</comment>
<dbReference type="CDD" id="cd00637">
    <property type="entry name" value="7tm_classA_rhodopsin-like"/>
    <property type="match status" value="1"/>
</dbReference>
<feature type="transmembrane region" description="Helical" evidence="9">
    <location>
        <begin position="613"/>
        <end position="637"/>
    </location>
</feature>
<feature type="transmembrane region" description="Helical" evidence="9">
    <location>
        <begin position="461"/>
        <end position="484"/>
    </location>
</feature>
<feature type="domain" description="G-protein coupled receptors family 1 profile" evidence="10">
    <location>
        <begin position="507"/>
        <end position="757"/>
    </location>
</feature>
<evidence type="ECO:0000256" key="2">
    <source>
        <dbReference type="ARBA" id="ARBA00022475"/>
    </source>
</evidence>
<dbReference type="PANTHER" id="PTHR24249:SF372">
    <property type="entry name" value="G-PROTEIN COUPLED RECEPTORS FAMILY 1 PROFILE DOMAIN-CONTAINING PROTEIN"/>
    <property type="match status" value="1"/>
</dbReference>
<feature type="transmembrane region" description="Helical" evidence="9">
    <location>
        <begin position="39"/>
        <end position="60"/>
    </location>
</feature>
<reference evidence="11 12" key="1">
    <citation type="submission" date="2022-05" db="EMBL/GenBank/DDBJ databases">
        <authorList>
            <consortium name="Genoscope - CEA"/>
            <person name="William W."/>
        </authorList>
    </citation>
    <scope>NUCLEOTIDE SEQUENCE [LARGE SCALE GENOMIC DNA]</scope>
</reference>
<feature type="transmembrane region" description="Helical" evidence="9">
    <location>
        <begin position="702"/>
        <end position="729"/>
    </location>
</feature>